<keyword evidence="5" id="KW-0963">Cytoplasm</keyword>
<dbReference type="GO" id="GO:0032259">
    <property type="term" value="P:methylation"/>
    <property type="evidence" value="ECO:0007669"/>
    <property type="project" value="UniProtKB-KW"/>
</dbReference>
<dbReference type="SUPFAM" id="SSF53335">
    <property type="entry name" value="S-adenosyl-L-methionine-dependent methyltransferases"/>
    <property type="match status" value="1"/>
</dbReference>
<evidence type="ECO:0000256" key="4">
    <source>
        <dbReference type="ARBA" id="ARBA00013346"/>
    </source>
</evidence>
<name>A0AAU7Z3Y7_9BACT</name>
<keyword evidence="6" id="KW-0489">Methyltransferase</keyword>
<dbReference type="EC" id="2.1.1.77" evidence="3"/>
<dbReference type="InterPro" id="IPR000682">
    <property type="entry name" value="PCMT"/>
</dbReference>
<proteinExistence type="inferred from homology"/>
<dbReference type="GO" id="GO:0005737">
    <property type="term" value="C:cytoplasm"/>
    <property type="evidence" value="ECO:0007669"/>
    <property type="project" value="UniProtKB-SubCell"/>
</dbReference>
<accession>A0AAU7Z3Y7</accession>
<reference evidence="12" key="2">
    <citation type="journal article" date="2024" name="Environ. Microbiol.">
        <title>Genome analysis and description of Tunturibacter gen. nov. expands the diversity of Terriglobia in tundra soils.</title>
        <authorList>
            <person name="Messyasz A."/>
            <person name="Mannisto M.K."/>
            <person name="Kerkhof L.J."/>
            <person name="Haggblom M.M."/>
        </authorList>
    </citation>
    <scope>NUCLEOTIDE SEQUENCE</scope>
    <source>
        <strain evidence="12">M8UP39</strain>
    </source>
</reference>
<evidence type="ECO:0000256" key="9">
    <source>
        <dbReference type="ARBA" id="ARBA00030757"/>
    </source>
</evidence>
<evidence type="ECO:0000256" key="7">
    <source>
        <dbReference type="ARBA" id="ARBA00022679"/>
    </source>
</evidence>
<reference evidence="12" key="1">
    <citation type="submission" date="2023-08" db="EMBL/GenBank/DDBJ databases">
        <authorList>
            <person name="Messyasz A."/>
            <person name="Mannisto M.K."/>
            <person name="Kerkhof L.J."/>
            <person name="Haggblom M."/>
        </authorList>
    </citation>
    <scope>NUCLEOTIDE SEQUENCE</scope>
    <source>
        <strain evidence="12">M8UP39</strain>
    </source>
</reference>
<keyword evidence="8" id="KW-0949">S-adenosyl-L-methionine</keyword>
<dbReference type="RefSeq" id="WP_353073119.1">
    <property type="nucleotide sequence ID" value="NZ_CP132938.1"/>
</dbReference>
<organism evidence="12">
    <name type="scientific">Tunturiibacter gelidiferens</name>
    <dbReference type="NCBI Taxonomy" id="3069689"/>
    <lineage>
        <taxon>Bacteria</taxon>
        <taxon>Pseudomonadati</taxon>
        <taxon>Acidobacteriota</taxon>
        <taxon>Terriglobia</taxon>
        <taxon>Terriglobales</taxon>
        <taxon>Acidobacteriaceae</taxon>
        <taxon>Tunturiibacter</taxon>
    </lineage>
</organism>
<evidence type="ECO:0000256" key="5">
    <source>
        <dbReference type="ARBA" id="ARBA00022490"/>
    </source>
</evidence>
<dbReference type="PANTHER" id="PTHR11579:SF0">
    <property type="entry name" value="PROTEIN-L-ISOASPARTATE(D-ASPARTATE) O-METHYLTRANSFERASE"/>
    <property type="match status" value="1"/>
</dbReference>
<evidence type="ECO:0000256" key="1">
    <source>
        <dbReference type="ARBA" id="ARBA00004496"/>
    </source>
</evidence>
<gene>
    <name evidence="12" type="ORF">RBB81_06465</name>
</gene>
<dbReference type="Pfam" id="PF01135">
    <property type="entry name" value="PCMT"/>
    <property type="match status" value="1"/>
</dbReference>
<dbReference type="PANTHER" id="PTHR11579">
    <property type="entry name" value="PROTEIN-L-ISOASPARTATE O-METHYLTRANSFERASE"/>
    <property type="match status" value="1"/>
</dbReference>
<evidence type="ECO:0000256" key="11">
    <source>
        <dbReference type="ARBA" id="ARBA00031350"/>
    </source>
</evidence>
<dbReference type="AlphaFoldDB" id="A0AAU7Z3Y7"/>
<evidence type="ECO:0000313" key="12">
    <source>
        <dbReference type="EMBL" id="XCB23559.1"/>
    </source>
</evidence>
<dbReference type="EMBL" id="CP132938">
    <property type="protein sequence ID" value="XCB23559.1"/>
    <property type="molecule type" value="Genomic_DNA"/>
</dbReference>
<dbReference type="InterPro" id="IPR029063">
    <property type="entry name" value="SAM-dependent_MTases_sf"/>
</dbReference>
<evidence type="ECO:0000256" key="3">
    <source>
        <dbReference type="ARBA" id="ARBA00011890"/>
    </source>
</evidence>
<protein>
    <recommendedName>
        <fullName evidence="4">Protein-L-isoaspartate O-methyltransferase</fullName>
        <ecNumber evidence="3">2.1.1.77</ecNumber>
    </recommendedName>
    <alternativeName>
        <fullName evidence="11">L-isoaspartyl protein carboxyl methyltransferase</fullName>
    </alternativeName>
    <alternativeName>
        <fullName evidence="9">Protein L-isoaspartyl methyltransferase</fullName>
    </alternativeName>
    <alternativeName>
        <fullName evidence="10">Protein-beta-aspartate methyltransferase</fullName>
    </alternativeName>
</protein>
<dbReference type="Gene3D" id="3.40.50.150">
    <property type="entry name" value="Vaccinia Virus protein VP39"/>
    <property type="match status" value="1"/>
</dbReference>
<comment type="similarity">
    <text evidence="2">Belongs to the methyltransferase superfamily. L-isoaspartyl/D-aspartyl protein methyltransferase family.</text>
</comment>
<evidence type="ECO:0000256" key="2">
    <source>
        <dbReference type="ARBA" id="ARBA00005369"/>
    </source>
</evidence>
<evidence type="ECO:0000256" key="8">
    <source>
        <dbReference type="ARBA" id="ARBA00022691"/>
    </source>
</evidence>
<evidence type="ECO:0000256" key="10">
    <source>
        <dbReference type="ARBA" id="ARBA00031323"/>
    </source>
</evidence>
<comment type="subcellular location">
    <subcellularLocation>
        <location evidence="1">Cytoplasm</location>
    </subcellularLocation>
</comment>
<keyword evidence="7" id="KW-0808">Transferase</keyword>
<dbReference type="GO" id="GO:0004719">
    <property type="term" value="F:protein-L-isoaspartate (D-aspartate) O-methyltransferase activity"/>
    <property type="evidence" value="ECO:0007669"/>
    <property type="project" value="UniProtKB-EC"/>
</dbReference>
<dbReference type="CDD" id="cd02440">
    <property type="entry name" value="AdoMet_MTases"/>
    <property type="match status" value="1"/>
</dbReference>
<dbReference type="KEGG" id="tgi:RBB81_06465"/>
<evidence type="ECO:0000256" key="6">
    <source>
        <dbReference type="ARBA" id="ARBA00022603"/>
    </source>
</evidence>
<sequence length="290" mass="31794">MTEEVNNHFTLDQLRRFYSEELRIVAGLESPDLVSAFARVPRERYLGAPPWKFSSGTSVKHSSYRTTSSVCDVYHDVFVALESKKFLNNGQPSIIARLIAALKLSPGKRAFHCGCGTGYYTAIMAEVVGSRGSVVAAEIDSTLAEIAVTNLMDYDHVKVLNRDGADVDPVPCDAILINAGVTHPHPAWLDCLSEGGVLVLPLSVGRQLSVNDAMVLGITRRHNQFAAEILSIITIYSSPSMRDPILQSMLNDSFESHAMLRLKSVRKEHHDRTDTCIVHAPGFCLSAVTI</sequence>